<dbReference type="Proteomes" id="UP000010408">
    <property type="component" value="Unassembled WGS sequence"/>
</dbReference>
<proteinExistence type="predicted"/>
<dbReference type="EMBL" id="AMEQ01000040">
    <property type="protein sequence ID" value="EKY00344.1"/>
    <property type="molecule type" value="Genomic_DNA"/>
</dbReference>
<accession>L1NA28</accession>
<protein>
    <submittedName>
        <fullName evidence="1">Uncharacterized protein</fullName>
    </submittedName>
</protein>
<comment type="caution">
    <text evidence="1">The sequence shown here is derived from an EMBL/GenBank/DDBJ whole genome shotgun (WGS) entry which is preliminary data.</text>
</comment>
<sequence length="48" mass="5601">MPRFNGRDLGWGSELTLYSLFCLIEMRPDKGILSELLRVMVSRHHDLP</sequence>
<dbReference type="HOGENOM" id="CLU_3156171_0_0_10"/>
<name>L1NA28_9PORP</name>
<dbReference type="AlphaFoldDB" id="L1NA28"/>
<reference evidence="1 2" key="1">
    <citation type="submission" date="2012-05" db="EMBL/GenBank/DDBJ databases">
        <authorList>
            <person name="Weinstock G."/>
            <person name="Sodergren E."/>
            <person name="Lobos E.A."/>
            <person name="Fulton L."/>
            <person name="Fulton R."/>
            <person name="Courtney L."/>
            <person name="Fronick C."/>
            <person name="O'Laughlin M."/>
            <person name="Godfrey J."/>
            <person name="Wilson R.M."/>
            <person name="Miner T."/>
            <person name="Farmer C."/>
            <person name="Delehaunty K."/>
            <person name="Cordes M."/>
            <person name="Minx P."/>
            <person name="Tomlinson C."/>
            <person name="Chen J."/>
            <person name="Wollam A."/>
            <person name="Pepin K.H."/>
            <person name="Bhonagiri V."/>
            <person name="Zhang X."/>
            <person name="Suruliraj S."/>
            <person name="Warren W."/>
            <person name="Mitreva M."/>
            <person name="Mardis E.R."/>
            <person name="Wilson R.K."/>
        </authorList>
    </citation>
    <scope>NUCLEOTIDE SEQUENCE [LARGE SCALE GENOMIC DNA]</scope>
    <source>
        <strain evidence="1 2">F0037</strain>
    </source>
</reference>
<dbReference type="STRING" id="1127696.HMPREF9134_01678"/>
<evidence type="ECO:0000313" key="1">
    <source>
        <dbReference type="EMBL" id="EKY00344.1"/>
    </source>
</evidence>
<evidence type="ECO:0000313" key="2">
    <source>
        <dbReference type="Proteomes" id="UP000010408"/>
    </source>
</evidence>
<organism evidence="1 2">
    <name type="scientific">Porphyromonas catoniae F0037</name>
    <dbReference type="NCBI Taxonomy" id="1127696"/>
    <lineage>
        <taxon>Bacteria</taxon>
        <taxon>Pseudomonadati</taxon>
        <taxon>Bacteroidota</taxon>
        <taxon>Bacteroidia</taxon>
        <taxon>Bacteroidales</taxon>
        <taxon>Porphyromonadaceae</taxon>
        <taxon>Porphyromonas</taxon>
    </lineage>
</organism>
<gene>
    <name evidence="1" type="ORF">HMPREF9134_01678</name>
</gene>